<name>A0A6F8WZW3_9VIRU</name>
<evidence type="ECO:0000313" key="2">
    <source>
        <dbReference type="EMBL" id="BCB67432.1"/>
    </source>
</evidence>
<organism evidence="2">
    <name type="scientific">Lymphocystis disease virus 2</name>
    <dbReference type="NCBI Taxonomy" id="159183"/>
    <lineage>
        <taxon>Viruses</taxon>
        <taxon>Varidnaviria</taxon>
        <taxon>Bamfordvirae</taxon>
        <taxon>Nucleocytoviricota</taxon>
        <taxon>Megaviricetes</taxon>
        <taxon>Pimascovirales</taxon>
        <taxon>Pimascovirales incertae sedis</taxon>
        <taxon>Iridoviridae</taxon>
        <taxon>Alphairidovirinae</taxon>
        <taxon>Lymphocystivirus</taxon>
        <taxon>Lymphocystivirus paralichthys1</taxon>
    </lineage>
</organism>
<evidence type="ECO:0000256" key="1">
    <source>
        <dbReference type="SAM" id="Phobius"/>
    </source>
</evidence>
<sequence>MSVIGFTLQKDKSGIKIVGPCACGSCSAFTSRQTCADNESLVSYASCCGGLCTSQPLCLPISKKDCNIGKSSKGEDPLISVTKISTNGIKCKYDLNKLDTSNQVMNYFDKFGKSDVVAENYCMQPSKNNLARASDLNDNKWCSVWLNQASPVVKTVAINNYCKKYKNSEDCKCINRVNDPLYQKIKSSKNFSDACWYVPCAADPTQLKSSDLENPICPTSYCQSIVQVMQARDVSIKDVSGKINCDFTQTKSPVKPLVKPLINPIKPTDKHDKNKSIIIKSKISLMKQQEFKPLLLMGIILMILIFYLTF</sequence>
<keyword evidence="1" id="KW-0812">Transmembrane</keyword>
<dbReference type="Proteomes" id="UP000501113">
    <property type="component" value="Segment"/>
</dbReference>
<keyword evidence="1" id="KW-0472">Membrane</keyword>
<dbReference type="EMBL" id="LC534415">
    <property type="protein sequence ID" value="BCB67432.1"/>
    <property type="molecule type" value="Genomic_DNA"/>
</dbReference>
<keyword evidence="1" id="KW-1133">Transmembrane helix</keyword>
<accession>A0A6F8WZW3</accession>
<proteinExistence type="predicted"/>
<protein>
    <submittedName>
        <fullName evidence="2">Putative myristoylated membrane protein</fullName>
    </submittedName>
</protein>
<reference evidence="2" key="1">
    <citation type="journal article" date="2021" name="Microbiol. Resour. Announc.">
        <title>Genome Sequence of Lymphocystis Disease Virus 2 LCDV-JP_Oita_2018, Isolated from a Diseased Japanese Flounder (Paralichthys olivaceus) in Japan.</title>
        <authorList>
            <person name="Kawato S."/>
            <person name="Nozaki R."/>
            <person name="Hirono I."/>
            <person name="Kondo H."/>
        </authorList>
    </citation>
    <scope>NUCLEOTIDE SEQUENCE</scope>
    <source>
        <strain evidence="2">LCDV-JP_Oita_2018</strain>
    </source>
</reference>
<feature type="transmembrane region" description="Helical" evidence="1">
    <location>
        <begin position="291"/>
        <end position="309"/>
    </location>
</feature>